<dbReference type="InterPro" id="IPR051315">
    <property type="entry name" value="Bact_Chemotaxis_CheA"/>
</dbReference>
<dbReference type="InterPro" id="IPR036641">
    <property type="entry name" value="HPT_dom_sf"/>
</dbReference>
<dbReference type="EMBL" id="SBKP01000001">
    <property type="protein sequence ID" value="RXR30958.1"/>
    <property type="molecule type" value="Genomic_DNA"/>
</dbReference>
<dbReference type="InterPro" id="IPR003594">
    <property type="entry name" value="HATPase_dom"/>
</dbReference>
<organism evidence="13 14">
    <name type="scientific">Sphingobium fluviale</name>
    <dbReference type="NCBI Taxonomy" id="2506423"/>
    <lineage>
        <taxon>Bacteria</taxon>
        <taxon>Pseudomonadati</taxon>
        <taxon>Pseudomonadota</taxon>
        <taxon>Alphaproteobacteria</taxon>
        <taxon>Sphingomonadales</taxon>
        <taxon>Sphingomonadaceae</taxon>
        <taxon>Sphingobium</taxon>
    </lineage>
</organism>
<dbReference type="PRINTS" id="PR00344">
    <property type="entry name" value="BCTRLSENSOR"/>
</dbReference>
<dbReference type="Pfam" id="PF01627">
    <property type="entry name" value="Hpt"/>
    <property type="match status" value="1"/>
</dbReference>
<protein>
    <recommendedName>
        <fullName evidence="3">Chemotaxis protein CheA</fullName>
        <ecNumber evidence="2">2.7.13.3</ecNumber>
    </recommendedName>
</protein>
<dbReference type="PANTHER" id="PTHR43395">
    <property type="entry name" value="SENSOR HISTIDINE KINASE CHEA"/>
    <property type="match status" value="1"/>
</dbReference>
<name>A0A4Q1KM54_9SPHN</name>
<evidence type="ECO:0000259" key="12">
    <source>
        <dbReference type="PROSITE" id="PS50894"/>
    </source>
</evidence>
<keyword evidence="14" id="KW-1185">Reference proteome</keyword>
<evidence type="ECO:0000256" key="8">
    <source>
        <dbReference type="ARBA" id="ARBA00035100"/>
    </source>
</evidence>
<dbReference type="Proteomes" id="UP000290958">
    <property type="component" value="Unassembled WGS sequence"/>
</dbReference>
<gene>
    <name evidence="13" type="ORF">EQG66_01335</name>
</gene>
<evidence type="ECO:0000313" key="14">
    <source>
        <dbReference type="Proteomes" id="UP000290958"/>
    </source>
</evidence>
<reference evidence="14" key="1">
    <citation type="submission" date="2019-01" db="EMBL/GenBank/DDBJ databases">
        <title>Cytophagaceae bacterium strain CAR-16.</title>
        <authorList>
            <person name="Chen W.-M."/>
        </authorList>
    </citation>
    <scope>NUCLEOTIDE SEQUENCE [LARGE SCALE GENOMIC DNA]</scope>
    <source>
        <strain evidence="14">CHR27</strain>
    </source>
</reference>
<feature type="domain" description="CheW-like" evidence="11">
    <location>
        <begin position="406"/>
        <end position="542"/>
    </location>
</feature>
<evidence type="ECO:0000256" key="9">
    <source>
        <dbReference type="PROSITE-ProRule" id="PRU00110"/>
    </source>
</evidence>
<dbReference type="SMART" id="SM00260">
    <property type="entry name" value="CheW"/>
    <property type="match status" value="1"/>
</dbReference>
<dbReference type="InterPro" id="IPR004105">
    <property type="entry name" value="CheA-like_dim"/>
</dbReference>
<sequence>MEELLSDFVAETQEGLEALANVVVALEADPSDRVRLDELFRFFHTVKGSSGFLNLPRFEKLSHAAEDVLSEMRGGEGTPDAATITAVLAIMDRIAELCAAIESGDTLDRKDDEVIIATLRQCVALSRGDHGQGGGDGDAGNADNEEAQARLPGAARTIRLPLMLIDQLMNGVSDMVLARNELSRKLRVTEPEPELEAAFERLSSCIADMRDTISKTRMQRVDRLFMAIPRMVRDLSRELGKKIELVLEGGDVEMDREMVEAVIDPLTHIVRNSIDHGIETPEQRRAAGKREAGQLRVSAHQSGSQIVIEVADDGRGINTDAVVAKVVSAGLMNAQEAALLGDQAKLDLIFTPGLSTAQAVTAISGRGVGMDIVRANIERIGGLISLSSEPGRGLTITMRVPLTLTIIPGLILNAGGINFAIPRSAVVEILHDNNPTVFVSRLGGGQTATIRDTRYSMIDLEEVIGMPMLERHGPRSLMLVRSTGGNPYILGVAAVENHEELVIRPAAPMVMAAGIYAGMTLPDNGQPMLLLDAGGIAEVAQLPLIFETNEQSAKDHAGAALQGASYSGLRYIELSGEERIIRLSLVERVEDIALDHFGVSAGRPYVTLGGRIVNCARAVGEAECQPGMREVTCLRIRDDLHELCYPIRMVLDIEDVSTELDMSARHGLVAGLVLLNGRQVEVVDSMALLALAGMQDIPAEGAVKPTRCLIGDADDPWNREILAPLLTQAGFEVVWAGKDMEAAQGDVVVLTLDDAQAEAMPLDAPVVRLRRASQPGGPEDASIYRYDQDALIGAIAALGRGSVTA</sequence>
<keyword evidence="5" id="KW-0808">Transferase</keyword>
<dbReference type="Gene3D" id="3.30.565.10">
    <property type="entry name" value="Histidine kinase-like ATPase, C-terminal domain"/>
    <property type="match status" value="1"/>
</dbReference>
<dbReference type="CDD" id="cd00088">
    <property type="entry name" value="HPT"/>
    <property type="match status" value="1"/>
</dbReference>
<dbReference type="PANTHER" id="PTHR43395:SF1">
    <property type="entry name" value="CHEMOTAXIS PROTEIN CHEA"/>
    <property type="match status" value="1"/>
</dbReference>
<dbReference type="SUPFAM" id="SSF47384">
    <property type="entry name" value="Homodimeric domain of signal transducing histidine kinase"/>
    <property type="match status" value="1"/>
</dbReference>
<dbReference type="PROSITE" id="PS50851">
    <property type="entry name" value="CHEW"/>
    <property type="match status" value="1"/>
</dbReference>
<evidence type="ECO:0000256" key="4">
    <source>
        <dbReference type="ARBA" id="ARBA00022553"/>
    </source>
</evidence>
<dbReference type="GO" id="GO:0000155">
    <property type="term" value="F:phosphorelay sensor kinase activity"/>
    <property type="evidence" value="ECO:0007669"/>
    <property type="project" value="InterPro"/>
</dbReference>
<feature type="domain" description="HPt" evidence="12">
    <location>
        <begin position="1"/>
        <end position="101"/>
    </location>
</feature>
<evidence type="ECO:0000256" key="3">
    <source>
        <dbReference type="ARBA" id="ARBA00021495"/>
    </source>
</evidence>
<feature type="domain" description="Histidine kinase" evidence="10">
    <location>
        <begin position="153"/>
        <end position="404"/>
    </location>
</feature>
<dbReference type="Pfam" id="PF01584">
    <property type="entry name" value="CheW"/>
    <property type="match status" value="1"/>
</dbReference>
<accession>A0A4Q1KM54</accession>
<dbReference type="InterPro" id="IPR008207">
    <property type="entry name" value="Sig_transdc_His_kin_Hpt_dom"/>
</dbReference>
<evidence type="ECO:0000256" key="2">
    <source>
        <dbReference type="ARBA" id="ARBA00012438"/>
    </source>
</evidence>
<keyword evidence="6" id="KW-0418">Kinase</keyword>
<comment type="function">
    <text evidence="8">Involved in the transmission of sensory signals from the chemoreceptors to the flagellar motors. CheA is autophosphorylated; it can transfer its phosphate group to either CheB or CheY.</text>
</comment>
<dbReference type="PROSITE" id="PS50894">
    <property type="entry name" value="HPT"/>
    <property type="match status" value="1"/>
</dbReference>
<keyword evidence="7" id="KW-0902">Two-component regulatory system</keyword>
<dbReference type="InterPro" id="IPR004358">
    <property type="entry name" value="Sig_transdc_His_kin-like_C"/>
</dbReference>
<comment type="caution">
    <text evidence="13">The sequence shown here is derived from an EMBL/GenBank/DDBJ whole genome shotgun (WGS) entry which is preliminary data.</text>
</comment>
<dbReference type="SMART" id="SM00387">
    <property type="entry name" value="HATPase_c"/>
    <property type="match status" value="1"/>
</dbReference>
<dbReference type="SUPFAM" id="SSF50341">
    <property type="entry name" value="CheW-like"/>
    <property type="match status" value="1"/>
</dbReference>
<feature type="modified residue" description="Phosphohistidine" evidence="9">
    <location>
        <position position="44"/>
    </location>
</feature>
<dbReference type="SMART" id="SM01231">
    <property type="entry name" value="H-kinase_dim"/>
    <property type="match status" value="1"/>
</dbReference>
<dbReference type="InterPro" id="IPR036890">
    <property type="entry name" value="HATPase_C_sf"/>
</dbReference>
<dbReference type="SUPFAM" id="SSF55874">
    <property type="entry name" value="ATPase domain of HSP90 chaperone/DNA topoisomerase II/histidine kinase"/>
    <property type="match status" value="1"/>
</dbReference>
<dbReference type="RefSeq" id="WP_129402725.1">
    <property type="nucleotide sequence ID" value="NZ_SBKP01000001.1"/>
</dbReference>
<dbReference type="SUPFAM" id="SSF47226">
    <property type="entry name" value="Histidine-containing phosphotransfer domain, HPT domain"/>
    <property type="match status" value="1"/>
</dbReference>
<evidence type="ECO:0000256" key="6">
    <source>
        <dbReference type="ARBA" id="ARBA00022777"/>
    </source>
</evidence>
<dbReference type="GO" id="GO:0006935">
    <property type="term" value="P:chemotaxis"/>
    <property type="evidence" value="ECO:0007669"/>
    <property type="project" value="InterPro"/>
</dbReference>
<dbReference type="EC" id="2.7.13.3" evidence="2"/>
<dbReference type="FunFam" id="3.30.565.10:FF:000016">
    <property type="entry name" value="Chemotaxis protein CheA, putative"/>
    <property type="match status" value="1"/>
</dbReference>
<dbReference type="Gene3D" id="1.10.287.560">
    <property type="entry name" value="Histidine kinase CheA-like, homodimeric domain"/>
    <property type="match status" value="1"/>
</dbReference>
<dbReference type="AlphaFoldDB" id="A0A4Q1KM54"/>
<comment type="catalytic activity">
    <reaction evidence="1">
        <text>ATP + protein L-histidine = ADP + protein N-phospho-L-histidine.</text>
        <dbReference type="EC" id="2.7.13.3"/>
    </reaction>
</comment>
<dbReference type="InterPro" id="IPR005467">
    <property type="entry name" value="His_kinase_dom"/>
</dbReference>
<keyword evidence="4 9" id="KW-0597">Phosphoprotein</keyword>
<dbReference type="SMART" id="SM00073">
    <property type="entry name" value="HPT"/>
    <property type="match status" value="1"/>
</dbReference>
<proteinExistence type="predicted"/>
<dbReference type="PROSITE" id="PS50109">
    <property type="entry name" value="HIS_KIN"/>
    <property type="match status" value="1"/>
</dbReference>
<dbReference type="InterPro" id="IPR036097">
    <property type="entry name" value="HisK_dim/P_sf"/>
</dbReference>
<evidence type="ECO:0000313" key="13">
    <source>
        <dbReference type="EMBL" id="RXR30958.1"/>
    </source>
</evidence>
<dbReference type="InterPro" id="IPR037006">
    <property type="entry name" value="CheA-like_homodim_sf"/>
</dbReference>
<dbReference type="CDD" id="cd16916">
    <property type="entry name" value="HATPase_CheA-like"/>
    <property type="match status" value="1"/>
</dbReference>
<dbReference type="GO" id="GO:0005737">
    <property type="term" value="C:cytoplasm"/>
    <property type="evidence" value="ECO:0007669"/>
    <property type="project" value="InterPro"/>
</dbReference>
<dbReference type="Pfam" id="PF02518">
    <property type="entry name" value="HATPase_c"/>
    <property type="match status" value="1"/>
</dbReference>
<dbReference type="OrthoDB" id="9803176at2"/>
<evidence type="ECO:0000256" key="5">
    <source>
        <dbReference type="ARBA" id="ARBA00022679"/>
    </source>
</evidence>
<evidence type="ECO:0000259" key="11">
    <source>
        <dbReference type="PROSITE" id="PS50851"/>
    </source>
</evidence>
<dbReference type="InterPro" id="IPR002545">
    <property type="entry name" value="CheW-lke_dom"/>
</dbReference>
<dbReference type="InterPro" id="IPR036061">
    <property type="entry name" value="CheW-like_dom_sf"/>
</dbReference>
<dbReference type="Gene3D" id="1.20.120.160">
    <property type="entry name" value="HPT domain"/>
    <property type="match status" value="1"/>
</dbReference>
<dbReference type="Pfam" id="PF02895">
    <property type="entry name" value="H-kinase_dim"/>
    <property type="match status" value="1"/>
</dbReference>
<evidence type="ECO:0000259" key="10">
    <source>
        <dbReference type="PROSITE" id="PS50109"/>
    </source>
</evidence>
<evidence type="ECO:0000256" key="7">
    <source>
        <dbReference type="ARBA" id="ARBA00023012"/>
    </source>
</evidence>
<evidence type="ECO:0000256" key="1">
    <source>
        <dbReference type="ARBA" id="ARBA00000085"/>
    </source>
</evidence>